<keyword evidence="2" id="KW-1185">Reference proteome</keyword>
<gene>
    <name evidence="1" type="primary">jg22626</name>
    <name evidence="1" type="ORF">PAEG_LOCUS8089</name>
</gene>
<organism evidence="1 2">
    <name type="scientific">Pararge aegeria aegeria</name>
    <dbReference type="NCBI Taxonomy" id="348720"/>
    <lineage>
        <taxon>Eukaryota</taxon>
        <taxon>Metazoa</taxon>
        <taxon>Ecdysozoa</taxon>
        <taxon>Arthropoda</taxon>
        <taxon>Hexapoda</taxon>
        <taxon>Insecta</taxon>
        <taxon>Pterygota</taxon>
        <taxon>Neoptera</taxon>
        <taxon>Endopterygota</taxon>
        <taxon>Lepidoptera</taxon>
        <taxon>Glossata</taxon>
        <taxon>Ditrysia</taxon>
        <taxon>Papilionoidea</taxon>
        <taxon>Nymphalidae</taxon>
        <taxon>Satyrinae</taxon>
        <taxon>Satyrini</taxon>
        <taxon>Parargina</taxon>
        <taxon>Pararge</taxon>
    </lineage>
</organism>
<evidence type="ECO:0000313" key="2">
    <source>
        <dbReference type="Proteomes" id="UP000838756"/>
    </source>
</evidence>
<evidence type="ECO:0000313" key="1">
    <source>
        <dbReference type="EMBL" id="CAH2227845.1"/>
    </source>
</evidence>
<dbReference type="Proteomes" id="UP000838756">
    <property type="component" value="Unassembled WGS sequence"/>
</dbReference>
<comment type="caution">
    <text evidence="1">The sequence shown here is derived from an EMBL/GenBank/DDBJ whole genome shotgun (WGS) entry which is preliminary data.</text>
</comment>
<sequence length="55" mass="6191">TERFATIYAPGSVKRNKGDTEGEIMSLAHLKVIIQQDTRPDATSRNETYQIEVPN</sequence>
<protein>
    <submittedName>
        <fullName evidence="1">Jg22626 protein</fullName>
    </submittedName>
</protein>
<accession>A0A8S4QZR3</accession>
<feature type="non-terminal residue" evidence="1">
    <location>
        <position position="1"/>
    </location>
</feature>
<dbReference type="EMBL" id="CAKXAJ010023495">
    <property type="protein sequence ID" value="CAH2227845.1"/>
    <property type="molecule type" value="Genomic_DNA"/>
</dbReference>
<dbReference type="AlphaFoldDB" id="A0A8S4QZR3"/>
<name>A0A8S4QZR3_9NEOP</name>
<reference evidence="1" key="1">
    <citation type="submission" date="2022-03" db="EMBL/GenBank/DDBJ databases">
        <authorList>
            <person name="Lindestad O."/>
        </authorList>
    </citation>
    <scope>NUCLEOTIDE SEQUENCE</scope>
</reference>
<proteinExistence type="predicted"/>